<keyword evidence="2" id="KW-0614">Plasmid</keyword>
<dbReference type="KEGG" id="simp:C6571_18535"/>
<gene>
    <name evidence="2" type="ORF">C6571_18535</name>
</gene>
<dbReference type="AlphaFoldDB" id="A0A2S0N6B5"/>
<geneLocation type="plasmid" evidence="2 3">
    <name>unnamed1</name>
</geneLocation>
<evidence type="ECO:0000313" key="3">
    <source>
        <dbReference type="Proteomes" id="UP000239326"/>
    </source>
</evidence>
<evidence type="ECO:0000259" key="1">
    <source>
        <dbReference type="PROSITE" id="PS50093"/>
    </source>
</evidence>
<feature type="domain" description="PKD" evidence="1">
    <location>
        <begin position="472"/>
        <end position="524"/>
    </location>
</feature>
<sequence length="707" mass="76869">MRIDEPWEELPVTVESWYEKAPEYKTTENLTFVGIPLGPIVDLEKSFVSHDKAATIIHGSLGLVKGQTRVFDPNTMGTWKVVIRNDKTAEVMSAPVTVQPDGSFAVNLGTLAAGTRYIVAEASMVTASGAVATSSAKSKLRALITSPGQPITASLNVRTTSGRAPFMQTVAVNFTDPKMQPAVREVAWERQSEGGVWEPVFRKGTSTQYSGVNFIAQLDEPGKANFRAVLTNKYSGAVYATDPVELEAFGMPEFKVVAPSIVLAKQPVTFVIEEEPGFEAEYTWHLISSFGAVNIGPTNGKTFTFTPNEVKSYGVEVFGKQKGAPDNPAANVKKTVAVRAVNPLASRATINGPKLLETNKPYQFTAKINDVVSDSKGKGYELKGYWILPDGTRVDGTELTFTPRANDKVLSFYTYVEGYPEDTSVSTYSFSTWTYTWPSDWAIRLQPLYLDVPASVKFSVETNSVRLQDLHGEPLTYTWSLPEGVSQSYGTDSAGTLAINKFGKYQLAVQISDTRGNVTNITSEEFTILPPATVETNVSLLSKYGDKFYSPGAYYLGVKINKLPRGDSFLRNEAWVNDSKVGEFTGSGHYVAFAEPGAYDVTVRTITKSGNYGEQSISQQVQAPPAPVCEIKVSSTTSGSLITPACTVEAGYIKSYTWNYVLGGQAQVATSKSFLVTKKWLSDNAIGTVSLTVESELGAKSTHQVTY</sequence>
<dbReference type="InterPro" id="IPR000601">
    <property type="entry name" value="PKD_dom"/>
</dbReference>
<name>A0A2S0N6B5_9BURK</name>
<organism evidence="2 3">
    <name type="scientific">Simplicispira suum</name>
    <dbReference type="NCBI Taxonomy" id="2109915"/>
    <lineage>
        <taxon>Bacteria</taxon>
        <taxon>Pseudomonadati</taxon>
        <taxon>Pseudomonadota</taxon>
        <taxon>Betaproteobacteria</taxon>
        <taxon>Burkholderiales</taxon>
        <taxon>Comamonadaceae</taxon>
        <taxon>Simplicispira</taxon>
    </lineage>
</organism>
<protein>
    <recommendedName>
        <fullName evidence="1">PKD domain-containing protein</fullName>
    </recommendedName>
</protein>
<accession>A0A2S0N6B5</accession>
<dbReference type="Proteomes" id="UP000239326">
    <property type="component" value="Plasmid unnamed1"/>
</dbReference>
<proteinExistence type="predicted"/>
<dbReference type="PROSITE" id="PS50093">
    <property type="entry name" value="PKD"/>
    <property type="match status" value="1"/>
</dbReference>
<keyword evidence="3" id="KW-1185">Reference proteome</keyword>
<evidence type="ECO:0000313" key="2">
    <source>
        <dbReference type="EMBL" id="AVO43503.1"/>
    </source>
</evidence>
<reference evidence="2 3" key="1">
    <citation type="submission" date="2018-03" db="EMBL/GenBank/DDBJ databases">
        <title>Genome sequencing of Simplicispira sp.</title>
        <authorList>
            <person name="Kim S.-J."/>
            <person name="Heo J."/>
            <person name="Kwon S.-W."/>
        </authorList>
    </citation>
    <scope>NUCLEOTIDE SEQUENCE [LARGE SCALE GENOMIC DNA]</scope>
    <source>
        <strain evidence="2 3">SC1-8</strain>
        <plasmid evidence="2 3">unnamed1</plasmid>
    </source>
</reference>
<dbReference type="OrthoDB" id="8912780at2"/>
<dbReference type="EMBL" id="CP027670">
    <property type="protein sequence ID" value="AVO43503.1"/>
    <property type="molecule type" value="Genomic_DNA"/>
</dbReference>